<dbReference type="InterPro" id="IPR036291">
    <property type="entry name" value="NAD(P)-bd_dom_sf"/>
</dbReference>
<dbReference type="GO" id="GO:0000271">
    <property type="term" value="P:polysaccharide biosynthetic process"/>
    <property type="evidence" value="ECO:0007669"/>
    <property type="project" value="InterPro"/>
</dbReference>
<dbReference type="SUPFAM" id="SSF51735">
    <property type="entry name" value="NAD(P)-binding Rossmann-fold domains"/>
    <property type="match status" value="1"/>
</dbReference>
<dbReference type="SUPFAM" id="SSF48179">
    <property type="entry name" value="6-phosphogluconate dehydrogenase C-terminal domain-like"/>
    <property type="match status" value="1"/>
</dbReference>
<dbReference type="InterPro" id="IPR008927">
    <property type="entry name" value="6-PGluconate_DH-like_C_sf"/>
</dbReference>
<evidence type="ECO:0000313" key="6">
    <source>
        <dbReference type="EMBL" id="MCM1990276.1"/>
    </source>
</evidence>
<dbReference type="EMBL" id="JAGSOJ010000002">
    <property type="protein sequence ID" value="MCM1990276.1"/>
    <property type="molecule type" value="Genomic_DNA"/>
</dbReference>
<dbReference type="GO" id="GO:0051287">
    <property type="term" value="F:NAD binding"/>
    <property type="evidence" value="ECO:0007669"/>
    <property type="project" value="InterPro"/>
</dbReference>
<dbReference type="AlphaFoldDB" id="A0A9J6P1K9"/>
<dbReference type="InterPro" id="IPR017476">
    <property type="entry name" value="UDP-Glc/GDP-Man"/>
</dbReference>
<dbReference type="Pfam" id="PF03721">
    <property type="entry name" value="UDPG_MGDP_dh_N"/>
    <property type="match status" value="1"/>
</dbReference>
<dbReference type="InterPro" id="IPR014027">
    <property type="entry name" value="UDP-Glc/GDP-Man_DH_C"/>
</dbReference>
<protein>
    <submittedName>
        <fullName evidence="6">Nucleotide sugar dehydrogenase</fullName>
    </submittedName>
</protein>
<organism evidence="6 7">
    <name type="scientific">Oceanirhabdus seepicola</name>
    <dbReference type="NCBI Taxonomy" id="2828781"/>
    <lineage>
        <taxon>Bacteria</taxon>
        <taxon>Bacillati</taxon>
        <taxon>Bacillota</taxon>
        <taxon>Clostridia</taxon>
        <taxon>Eubacteriales</taxon>
        <taxon>Clostridiaceae</taxon>
        <taxon>Oceanirhabdus</taxon>
    </lineage>
</organism>
<dbReference type="GO" id="GO:0016616">
    <property type="term" value="F:oxidoreductase activity, acting on the CH-OH group of donors, NAD or NADP as acceptor"/>
    <property type="evidence" value="ECO:0007669"/>
    <property type="project" value="InterPro"/>
</dbReference>
<evidence type="ECO:0000259" key="5">
    <source>
        <dbReference type="SMART" id="SM00984"/>
    </source>
</evidence>
<dbReference type="PIRSF" id="PIRSF500136">
    <property type="entry name" value="UDP_ManNAc_DH"/>
    <property type="match status" value="1"/>
</dbReference>
<evidence type="ECO:0000313" key="7">
    <source>
        <dbReference type="Proteomes" id="UP001056429"/>
    </source>
</evidence>
<evidence type="ECO:0000256" key="2">
    <source>
        <dbReference type="ARBA" id="ARBA00023002"/>
    </source>
</evidence>
<proteinExistence type="inferred from homology"/>
<dbReference type="NCBIfam" id="TIGR03026">
    <property type="entry name" value="NDP-sugDHase"/>
    <property type="match status" value="1"/>
</dbReference>
<dbReference type="InterPro" id="IPR001732">
    <property type="entry name" value="UDP-Glc/GDP-Man_DH_N"/>
</dbReference>
<dbReference type="GO" id="GO:0016628">
    <property type="term" value="F:oxidoreductase activity, acting on the CH-CH group of donors, NAD or NADP as acceptor"/>
    <property type="evidence" value="ECO:0007669"/>
    <property type="project" value="InterPro"/>
</dbReference>
<keyword evidence="2" id="KW-0560">Oxidoreductase</keyword>
<evidence type="ECO:0000256" key="3">
    <source>
        <dbReference type="ARBA" id="ARBA00023027"/>
    </source>
</evidence>
<name>A0A9J6P1K9_9CLOT</name>
<dbReference type="SMART" id="SM00984">
    <property type="entry name" value="UDPG_MGDP_dh_C"/>
    <property type="match status" value="1"/>
</dbReference>
<evidence type="ECO:0000256" key="4">
    <source>
        <dbReference type="PIRNR" id="PIRNR000124"/>
    </source>
</evidence>
<evidence type="ECO:0000256" key="1">
    <source>
        <dbReference type="ARBA" id="ARBA00006601"/>
    </source>
</evidence>
<comment type="caution">
    <text evidence="6">The sequence shown here is derived from an EMBL/GenBank/DDBJ whole genome shotgun (WGS) entry which is preliminary data.</text>
</comment>
<dbReference type="PANTHER" id="PTHR43491">
    <property type="entry name" value="UDP-N-ACETYL-D-MANNOSAMINE DEHYDROGENASE"/>
    <property type="match status" value="1"/>
</dbReference>
<reference evidence="6" key="1">
    <citation type="journal article" date="2021" name="mSystems">
        <title>Bacteria and Archaea Synergistically Convert Glycine Betaine to Biogenic Methane in the Formosa Cold Seep of the South China Sea.</title>
        <authorList>
            <person name="Li L."/>
            <person name="Zhang W."/>
            <person name="Zhang S."/>
            <person name="Song L."/>
            <person name="Sun Q."/>
            <person name="Zhang H."/>
            <person name="Xiang H."/>
            <person name="Dong X."/>
        </authorList>
    </citation>
    <scope>NUCLEOTIDE SEQUENCE</scope>
    <source>
        <strain evidence="6">ZWT</strain>
    </source>
</reference>
<dbReference type="PIRSF" id="PIRSF000124">
    <property type="entry name" value="UDPglc_GDPman_dh"/>
    <property type="match status" value="1"/>
</dbReference>
<dbReference type="Proteomes" id="UP001056429">
    <property type="component" value="Unassembled WGS sequence"/>
</dbReference>
<dbReference type="InterPro" id="IPR028359">
    <property type="entry name" value="UDP_ManNAc/GlcNAc_DH"/>
</dbReference>
<dbReference type="InterPro" id="IPR014026">
    <property type="entry name" value="UDP-Glc/GDP-Man_DH_dimer"/>
</dbReference>
<comment type="similarity">
    <text evidence="1 4">Belongs to the UDP-glucose/GDP-mannose dehydrogenase family.</text>
</comment>
<dbReference type="Gene3D" id="3.40.50.720">
    <property type="entry name" value="NAD(P)-binding Rossmann-like Domain"/>
    <property type="match status" value="2"/>
</dbReference>
<accession>A0A9J6P1K9</accession>
<dbReference type="SUPFAM" id="SSF52413">
    <property type="entry name" value="UDP-glucose/GDP-mannose dehydrogenase C-terminal domain"/>
    <property type="match status" value="1"/>
</dbReference>
<sequence length="431" mass="48043">MKICVLGLGYIGLPTAIMLAIHENEVCGVDINLDIIQMINNGELHIKESGLSDLFEDVVNKGNFKAFSKPKEADAFIIAVPTPIKEDKSFDGSYVIDAVNSLLPYLRKGNIIIIESTIAPRTTEDLIKPLIEECGFNIGKDIYLAHCPERVLPGNIINELINNDRVVGGITKECAVKSADIYKAFVKGEILLTDSKTAEMAKLIENTFRDVNIAFSNEITRVCTELKIDALDVIQMANRHPRVNLLNPGPGVGGHCLAVDPYFIIDKEPKNSRIISIAREINDGMPYFVVENIDKLLKGTANPLIAVLGVSYKGNVDDVRESPAIKVIELLKNKNYKLNIYDPYVKGWSNVSSIKEAILDCDMVLILSDHKQFKKIDAEEIVSLMRSPMIFDTKGIIMKQEIAISNENNTIVNDQKEIKLINWGNLHKYLY</sequence>
<dbReference type="Pfam" id="PF03720">
    <property type="entry name" value="UDPG_MGDP_dh_C"/>
    <property type="match status" value="1"/>
</dbReference>
<gene>
    <name evidence="6" type="ORF">KDK92_11070</name>
</gene>
<feature type="domain" description="UDP-glucose/GDP-mannose dehydrogenase C-terminal" evidence="5">
    <location>
        <begin position="306"/>
        <end position="399"/>
    </location>
</feature>
<dbReference type="PANTHER" id="PTHR43491:SF2">
    <property type="entry name" value="UDP-N-ACETYL-D-MANNOSAMINE DEHYDROGENASE"/>
    <property type="match status" value="1"/>
</dbReference>
<dbReference type="InterPro" id="IPR036220">
    <property type="entry name" value="UDP-Glc/GDP-Man_DH_C_sf"/>
</dbReference>
<reference evidence="6" key="2">
    <citation type="submission" date="2021-04" db="EMBL/GenBank/DDBJ databases">
        <authorList>
            <person name="Dong X."/>
        </authorList>
    </citation>
    <scope>NUCLEOTIDE SEQUENCE</scope>
    <source>
        <strain evidence="6">ZWT</strain>
    </source>
</reference>
<keyword evidence="3" id="KW-0520">NAD</keyword>
<keyword evidence="7" id="KW-1185">Reference proteome</keyword>
<dbReference type="Pfam" id="PF00984">
    <property type="entry name" value="UDPG_MGDP_dh"/>
    <property type="match status" value="1"/>
</dbReference>